<feature type="compositionally biased region" description="Polar residues" evidence="5">
    <location>
        <begin position="76"/>
        <end position="95"/>
    </location>
</feature>
<feature type="compositionally biased region" description="Acidic residues" evidence="5">
    <location>
        <begin position="28"/>
        <end position="37"/>
    </location>
</feature>
<dbReference type="RefSeq" id="XP_004180073.1">
    <property type="nucleotide sequence ID" value="XM_004180025.1"/>
</dbReference>
<dbReference type="PROSITE" id="PS50089">
    <property type="entry name" value="ZF_RING_2"/>
    <property type="match status" value="1"/>
</dbReference>
<dbReference type="OMA" id="CANCIYR"/>
<dbReference type="FunCoup" id="I2H2F2">
    <property type="interactions" value="163"/>
</dbReference>
<feature type="compositionally biased region" description="Polar residues" evidence="5">
    <location>
        <begin position="188"/>
        <end position="204"/>
    </location>
</feature>
<dbReference type="Proteomes" id="UP000002866">
    <property type="component" value="Chromosome 4"/>
</dbReference>
<feature type="compositionally biased region" description="Acidic residues" evidence="5">
    <location>
        <begin position="53"/>
        <end position="67"/>
    </location>
</feature>
<dbReference type="GO" id="GO:0008270">
    <property type="term" value="F:zinc ion binding"/>
    <property type="evidence" value="ECO:0007669"/>
    <property type="project" value="UniProtKB-KW"/>
</dbReference>
<dbReference type="Pfam" id="PF13920">
    <property type="entry name" value="zf-C3HC4_3"/>
    <property type="match status" value="1"/>
</dbReference>
<dbReference type="OrthoDB" id="6270329at2759"/>
<dbReference type="Gene3D" id="3.30.40.10">
    <property type="entry name" value="Zinc/RING finger domain, C3HC4 (zinc finger)"/>
    <property type="match status" value="1"/>
</dbReference>
<gene>
    <name evidence="7" type="primary">TBLA0D00440</name>
    <name evidence="7" type="ORF">TBLA_0D00440</name>
</gene>
<evidence type="ECO:0000256" key="3">
    <source>
        <dbReference type="ARBA" id="ARBA00022833"/>
    </source>
</evidence>
<evidence type="ECO:0000256" key="5">
    <source>
        <dbReference type="SAM" id="MobiDB-lite"/>
    </source>
</evidence>
<protein>
    <recommendedName>
        <fullName evidence="6">RING-type domain-containing protein</fullName>
    </recommendedName>
</protein>
<dbReference type="EMBL" id="HE806319">
    <property type="protein sequence ID" value="CCH60554.1"/>
    <property type="molecule type" value="Genomic_DNA"/>
</dbReference>
<dbReference type="InterPro" id="IPR017907">
    <property type="entry name" value="Znf_RING_CS"/>
</dbReference>
<feature type="compositionally biased region" description="Polar residues" evidence="5">
    <location>
        <begin position="1"/>
        <end position="26"/>
    </location>
</feature>
<dbReference type="SMART" id="SM00184">
    <property type="entry name" value="RING"/>
    <property type="match status" value="1"/>
</dbReference>
<evidence type="ECO:0000256" key="1">
    <source>
        <dbReference type="ARBA" id="ARBA00022723"/>
    </source>
</evidence>
<dbReference type="PANTHER" id="PTHR23041">
    <property type="entry name" value="RING FINGER DOMAIN-CONTAINING"/>
    <property type="match status" value="1"/>
</dbReference>
<evidence type="ECO:0000313" key="7">
    <source>
        <dbReference type="EMBL" id="CCH60554.1"/>
    </source>
</evidence>
<dbReference type="KEGG" id="tbl:TBLA_0D00440"/>
<dbReference type="STRING" id="1071380.I2H2F2"/>
<dbReference type="SUPFAM" id="SSF57850">
    <property type="entry name" value="RING/U-box"/>
    <property type="match status" value="1"/>
</dbReference>
<proteinExistence type="predicted"/>
<keyword evidence="1" id="KW-0479">Metal-binding</keyword>
<feature type="region of interest" description="Disordered" evidence="5">
    <location>
        <begin position="185"/>
        <end position="204"/>
    </location>
</feature>
<evidence type="ECO:0000256" key="4">
    <source>
        <dbReference type="PROSITE-ProRule" id="PRU00175"/>
    </source>
</evidence>
<name>I2H2F2_HENB6</name>
<dbReference type="eggNOG" id="KOG2164">
    <property type="taxonomic scope" value="Eukaryota"/>
</dbReference>
<keyword evidence="2 4" id="KW-0863">Zinc-finger</keyword>
<feature type="region of interest" description="Disordered" evidence="5">
    <location>
        <begin position="1"/>
        <end position="102"/>
    </location>
</feature>
<dbReference type="PANTHER" id="PTHR23041:SF78">
    <property type="entry name" value="E3 UBIQUITIN-PROTEIN LIGASE RNF4"/>
    <property type="match status" value="1"/>
</dbReference>
<evidence type="ECO:0000313" key="8">
    <source>
        <dbReference type="Proteomes" id="UP000002866"/>
    </source>
</evidence>
<organism evidence="7 8">
    <name type="scientific">Henningerozyma blattae (strain ATCC 34711 / CBS 6284 / DSM 70876 / NBRC 10599 / NRRL Y-10934 / UCD 77-7)</name>
    <name type="common">Yeast</name>
    <name type="synonym">Tetrapisispora blattae</name>
    <dbReference type="NCBI Taxonomy" id="1071380"/>
    <lineage>
        <taxon>Eukaryota</taxon>
        <taxon>Fungi</taxon>
        <taxon>Dikarya</taxon>
        <taxon>Ascomycota</taxon>
        <taxon>Saccharomycotina</taxon>
        <taxon>Saccharomycetes</taxon>
        <taxon>Saccharomycetales</taxon>
        <taxon>Saccharomycetaceae</taxon>
        <taxon>Henningerozyma</taxon>
    </lineage>
</organism>
<feature type="domain" description="RING-type" evidence="6">
    <location>
        <begin position="226"/>
        <end position="270"/>
    </location>
</feature>
<accession>I2H2F2</accession>
<sequence length="293" mass="32599">MNFSGSTDDNNYFSSDLGGTNSTYSPYNEEENTDDEEPQRKRRRYNVIRDSDDSNNSDDSDDSDDSIIQDAYQPITIVSTQSAAENERQSSVQRIDSNDNEYDGELDIVSERDLAEEEGQQILNLLTTEEQGQDNSNASSSEVPTLTDRHQTEYSNFHPHHDDESGDSDVISVGDVVEILDDDPEESSIFSGTNVPNANGSNATSSRTQLAAHKPAISRPCTEYKCPICLEPPETSVVTPCGHVFCAGCAFQMLNQSRARTRHGHCALCRNNVNLQSLRLMVLRKIPRKIQHT</sequence>
<dbReference type="PROSITE" id="PS00518">
    <property type="entry name" value="ZF_RING_1"/>
    <property type="match status" value="1"/>
</dbReference>
<dbReference type="GeneID" id="14495658"/>
<dbReference type="HOGENOM" id="CLU_950540_0_0_1"/>
<keyword evidence="3" id="KW-0862">Zinc</keyword>
<reference evidence="7 8" key="1">
    <citation type="journal article" date="2011" name="Proc. Natl. Acad. Sci. U.S.A.">
        <title>Evolutionary erosion of yeast sex chromosomes by mating-type switching accidents.</title>
        <authorList>
            <person name="Gordon J.L."/>
            <person name="Armisen D."/>
            <person name="Proux-Wera E."/>
            <person name="Oheigeartaigh S.S."/>
            <person name="Byrne K.P."/>
            <person name="Wolfe K.H."/>
        </authorList>
    </citation>
    <scope>NUCLEOTIDE SEQUENCE [LARGE SCALE GENOMIC DNA]</scope>
    <source>
        <strain evidence="8">ATCC 34711 / CBS 6284 / DSM 70876 / NBRC 10599 / NRRL Y-10934 / UCD 77-7</strain>
    </source>
</reference>
<evidence type="ECO:0000259" key="6">
    <source>
        <dbReference type="PROSITE" id="PS50089"/>
    </source>
</evidence>
<evidence type="ECO:0000256" key="2">
    <source>
        <dbReference type="ARBA" id="ARBA00022771"/>
    </source>
</evidence>
<dbReference type="InterPro" id="IPR001841">
    <property type="entry name" value="Znf_RING"/>
</dbReference>
<dbReference type="InterPro" id="IPR047134">
    <property type="entry name" value="RNF4"/>
</dbReference>
<dbReference type="InParanoid" id="I2H2F2"/>
<keyword evidence="8" id="KW-1185">Reference proteome</keyword>
<dbReference type="InterPro" id="IPR013083">
    <property type="entry name" value="Znf_RING/FYVE/PHD"/>
</dbReference>
<dbReference type="AlphaFoldDB" id="I2H2F2"/>